<dbReference type="AlphaFoldDB" id="A0A1I6TK28"/>
<dbReference type="OrthoDB" id="705972at2"/>
<organism evidence="1 2">
    <name type="scientific">Sphingobacterium wenxiniae</name>
    <dbReference type="NCBI Taxonomy" id="683125"/>
    <lineage>
        <taxon>Bacteria</taxon>
        <taxon>Pseudomonadati</taxon>
        <taxon>Bacteroidota</taxon>
        <taxon>Sphingobacteriia</taxon>
        <taxon>Sphingobacteriales</taxon>
        <taxon>Sphingobacteriaceae</taxon>
        <taxon>Sphingobacterium</taxon>
    </lineage>
</organism>
<dbReference type="STRING" id="683125.SAMN05660206_106199"/>
<reference evidence="1 2" key="1">
    <citation type="submission" date="2016-10" db="EMBL/GenBank/DDBJ databases">
        <authorList>
            <person name="de Groot N.N."/>
        </authorList>
    </citation>
    <scope>NUCLEOTIDE SEQUENCE [LARGE SCALE GENOMIC DNA]</scope>
    <source>
        <strain evidence="1 2">DSM 22789</strain>
    </source>
</reference>
<dbReference type="PROSITE" id="PS51257">
    <property type="entry name" value="PROKAR_LIPOPROTEIN"/>
    <property type="match status" value="1"/>
</dbReference>
<name>A0A1I6TK28_9SPHI</name>
<gene>
    <name evidence="1" type="ORF">SAMN05660206_106199</name>
</gene>
<proteinExistence type="predicted"/>
<dbReference type="Proteomes" id="UP000198785">
    <property type="component" value="Unassembled WGS sequence"/>
</dbReference>
<sequence length="263" mass="29413">MKTIIKKTIWLFFITIVVTSCSKDKEYCDPNDEESPCYAGPSAVSPGDKLLLVEWKVNGKIIETYQYNTQNLLTDVRNPETGGGFDLTRDNTGKLIRLDHLAAGGNVHLREEYSYGGTGDKPVSGILYSPNDNNDPLTIRYTYSQNTVTQTFIDEDDGGTVTNTYTFDNKGNLINANLVTTGSIIENGNYDDKNGNLASQPWPWKFSAVNNPQAIKTTSPGWVTDQIYKYTYNQAGYPMKAEVYNRGSDVAVQTHEYFYKKAN</sequence>
<dbReference type="RefSeq" id="WP_139227557.1">
    <property type="nucleotide sequence ID" value="NZ_FOZZ01000006.1"/>
</dbReference>
<accession>A0A1I6TK28</accession>
<dbReference type="EMBL" id="FOZZ01000006">
    <property type="protein sequence ID" value="SFS89612.1"/>
    <property type="molecule type" value="Genomic_DNA"/>
</dbReference>
<evidence type="ECO:0000313" key="2">
    <source>
        <dbReference type="Proteomes" id="UP000198785"/>
    </source>
</evidence>
<protein>
    <submittedName>
        <fullName evidence="1">Uncharacterized protein</fullName>
    </submittedName>
</protein>
<keyword evidence="2" id="KW-1185">Reference proteome</keyword>
<evidence type="ECO:0000313" key="1">
    <source>
        <dbReference type="EMBL" id="SFS89612.1"/>
    </source>
</evidence>